<reference evidence="2 3" key="1">
    <citation type="journal article" date="2019" name="Commun. Biol.">
        <title>The bagworm genome reveals a unique fibroin gene that provides high tensile strength.</title>
        <authorList>
            <person name="Kono N."/>
            <person name="Nakamura H."/>
            <person name="Ohtoshi R."/>
            <person name="Tomita M."/>
            <person name="Numata K."/>
            <person name="Arakawa K."/>
        </authorList>
    </citation>
    <scope>NUCLEOTIDE SEQUENCE [LARGE SCALE GENOMIC DNA]</scope>
</reference>
<organism evidence="2 3">
    <name type="scientific">Eumeta variegata</name>
    <name type="common">Bagworm moth</name>
    <name type="synonym">Eumeta japonica</name>
    <dbReference type="NCBI Taxonomy" id="151549"/>
    <lineage>
        <taxon>Eukaryota</taxon>
        <taxon>Metazoa</taxon>
        <taxon>Ecdysozoa</taxon>
        <taxon>Arthropoda</taxon>
        <taxon>Hexapoda</taxon>
        <taxon>Insecta</taxon>
        <taxon>Pterygota</taxon>
        <taxon>Neoptera</taxon>
        <taxon>Endopterygota</taxon>
        <taxon>Lepidoptera</taxon>
        <taxon>Glossata</taxon>
        <taxon>Ditrysia</taxon>
        <taxon>Tineoidea</taxon>
        <taxon>Psychidae</taxon>
        <taxon>Oiketicinae</taxon>
        <taxon>Eumeta</taxon>
    </lineage>
</organism>
<name>A0A4C1VT76_EUMVA</name>
<dbReference type="EMBL" id="BGZK01000401">
    <property type="protein sequence ID" value="GBP41527.1"/>
    <property type="molecule type" value="Genomic_DNA"/>
</dbReference>
<dbReference type="AlphaFoldDB" id="A0A4C1VT76"/>
<gene>
    <name evidence="2" type="ORF">EVAR_20332_1</name>
</gene>
<sequence length="131" mass="14857">MREKDATETGIRHRSGFGTKIDTKSRTRSGIGVTKSVLVDEAKKVCGVNKRTNVTKKDNECLNFEVRKVVSKKKKAWLDLLSAKTNHRVQRKDILKDKLKDAERKISEMLTLNAKLPERPAADGAREPHYV</sequence>
<feature type="compositionally biased region" description="Basic and acidic residues" evidence="1">
    <location>
        <begin position="1"/>
        <end position="11"/>
    </location>
</feature>
<accession>A0A4C1VT76</accession>
<proteinExistence type="predicted"/>
<dbReference type="Proteomes" id="UP000299102">
    <property type="component" value="Unassembled WGS sequence"/>
</dbReference>
<keyword evidence="3" id="KW-1185">Reference proteome</keyword>
<feature type="region of interest" description="Disordered" evidence="1">
    <location>
        <begin position="1"/>
        <end position="25"/>
    </location>
</feature>
<evidence type="ECO:0000313" key="2">
    <source>
        <dbReference type="EMBL" id="GBP41527.1"/>
    </source>
</evidence>
<evidence type="ECO:0000313" key="3">
    <source>
        <dbReference type="Proteomes" id="UP000299102"/>
    </source>
</evidence>
<evidence type="ECO:0000256" key="1">
    <source>
        <dbReference type="SAM" id="MobiDB-lite"/>
    </source>
</evidence>
<protein>
    <submittedName>
        <fullName evidence="2">Uncharacterized protein</fullName>
    </submittedName>
</protein>
<comment type="caution">
    <text evidence="2">The sequence shown here is derived from an EMBL/GenBank/DDBJ whole genome shotgun (WGS) entry which is preliminary data.</text>
</comment>